<feature type="domain" description="Tetrapyrrole methylase" evidence="9">
    <location>
        <begin position="25"/>
        <end position="234"/>
    </location>
</feature>
<comment type="caution">
    <text evidence="10">The sequence shown here is derived from an EMBL/GenBank/DDBJ whole genome shotgun (WGS) entry which is preliminary data.</text>
</comment>
<dbReference type="InterPro" id="IPR035996">
    <property type="entry name" value="4pyrrol_Methylase_sf"/>
</dbReference>
<sequence>MPKFLNPPLGRRTKATPALGGRAPRLTLVGAGPGDPDLITRRGLRALATADVVLYDALSSDELLHETPTHCRHIFVGKRAGCHYRKQEQINALIVDCARQYGHVVRLKGGDPFVFGRGQEEKAYAEQHGIPVAVVPGISSCISLPELQGVAPTSRGYADSFWVLTAHTRDGGISQDLFRAAQSSATVIILMGLGRLDQICALWDAEGKGELPAMVIQNGSRPDERCWVGTVNDIAARVAAERDRGPGIIVLGETVRQHRDFTPFTHAAQAYTAHE</sequence>
<dbReference type="GO" id="GO:0004851">
    <property type="term" value="F:uroporphyrin-III C-methyltransferase activity"/>
    <property type="evidence" value="ECO:0007669"/>
    <property type="project" value="UniProtKB-EC"/>
</dbReference>
<dbReference type="NCBIfam" id="NF004790">
    <property type="entry name" value="PRK06136.1"/>
    <property type="match status" value="1"/>
</dbReference>
<evidence type="ECO:0000256" key="5">
    <source>
        <dbReference type="ARBA" id="ARBA00022691"/>
    </source>
</evidence>
<accession>A0ABN8F3S7</accession>
<evidence type="ECO:0000313" key="11">
    <source>
        <dbReference type="Proteomes" id="UP000837803"/>
    </source>
</evidence>
<keyword evidence="4 8" id="KW-0808">Transferase</keyword>
<evidence type="ECO:0000256" key="8">
    <source>
        <dbReference type="RuleBase" id="RU003960"/>
    </source>
</evidence>
<dbReference type="InterPro" id="IPR014776">
    <property type="entry name" value="4pyrrole_Mease_sub2"/>
</dbReference>
<dbReference type="InterPro" id="IPR003043">
    <property type="entry name" value="Uropor_MeTrfase_CS"/>
</dbReference>
<evidence type="ECO:0000256" key="6">
    <source>
        <dbReference type="ARBA" id="ARBA00023244"/>
    </source>
</evidence>
<dbReference type="InterPro" id="IPR006366">
    <property type="entry name" value="CobA/CysG_C"/>
</dbReference>
<evidence type="ECO:0000256" key="7">
    <source>
        <dbReference type="ARBA" id="ARBA00025705"/>
    </source>
</evidence>
<dbReference type="RefSeq" id="WP_238751470.1">
    <property type="nucleotide sequence ID" value="NZ_CAKLPZ010000003.1"/>
</dbReference>
<dbReference type="PANTHER" id="PTHR45790">
    <property type="entry name" value="SIROHEME SYNTHASE-RELATED"/>
    <property type="match status" value="1"/>
</dbReference>
<keyword evidence="3 8" id="KW-0489">Methyltransferase</keyword>
<evidence type="ECO:0000259" key="9">
    <source>
        <dbReference type="Pfam" id="PF00590"/>
    </source>
</evidence>
<comment type="pathway">
    <text evidence="7">Porphyrin-containing compound metabolism; siroheme biosynthesis; precorrin-2 from uroporphyrinogen III: step 1/1.</text>
</comment>
<evidence type="ECO:0000256" key="2">
    <source>
        <dbReference type="ARBA" id="ARBA00012162"/>
    </source>
</evidence>
<dbReference type="CDD" id="cd11642">
    <property type="entry name" value="SUMT"/>
    <property type="match status" value="1"/>
</dbReference>
<proteinExistence type="inferred from homology"/>
<evidence type="ECO:0000256" key="4">
    <source>
        <dbReference type="ARBA" id="ARBA00022679"/>
    </source>
</evidence>
<gene>
    <name evidence="10" type="primary">nasF</name>
    <name evidence="10" type="ORF">LEM8419_02526</name>
</gene>
<dbReference type="InterPro" id="IPR050161">
    <property type="entry name" value="Siro_Cobalamin_biosynth"/>
</dbReference>
<evidence type="ECO:0000256" key="3">
    <source>
        <dbReference type="ARBA" id="ARBA00022603"/>
    </source>
</evidence>
<dbReference type="Pfam" id="PF00590">
    <property type="entry name" value="TP_methylase"/>
    <property type="match status" value="1"/>
</dbReference>
<dbReference type="Gene3D" id="3.40.1010.10">
    <property type="entry name" value="Cobalt-precorrin-4 Transmethylase, Domain 1"/>
    <property type="match status" value="1"/>
</dbReference>
<dbReference type="EC" id="2.1.1.107" evidence="2"/>
<dbReference type="SUPFAM" id="SSF53790">
    <property type="entry name" value="Tetrapyrrole methylase"/>
    <property type="match status" value="1"/>
</dbReference>
<dbReference type="GO" id="GO:0032259">
    <property type="term" value="P:methylation"/>
    <property type="evidence" value="ECO:0007669"/>
    <property type="project" value="UniProtKB-KW"/>
</dbReference>
<dbReference type="Proteomes" id="UP000837803">
    <property type="component" value="Unassembled WGS sequence"/>
</dbReference>
<keyword evidence="11" id="KW-1185">Reference proteome</keyword>
<keyword evidence="6" id="KW-0627">Porphyrin biosynthesis</keyword>
<reference evidence="10" key="1">
    <citation type="submission" date="2021-12" db="EMBL/GenBank/DDBJ databases">
        <authorList>
            <person name="Rodrigo-Torres L."/>
            <person name="Arahal R. D."/>
            <person name="Lucena T."/>
        </authorList>
    </citation>
    <scope>NUCLEOTIDE SEQUENCE</scope>
    <source>
        <strain evidence="10">CECT 8419</strain>
    </source>
</reference>
<organism evidence="10 11">
    <name type="scientific">Neolewinella maritima</name>
    <dbReference type="NCBI Taxonomy" id="1383882"/>
    <lineage>
        <taxon>Bacteria</taxon>
        <taxon>Pseudomonadati</taxon>
        <taxon>Bacteroidota</taxon>
        <taxon>Saprospiria</taxon>
        <taxon>Saprospirales</taxon>
        <taxon>Lewinellaceae</taxon>
        <taxon>Neolewinella</taxon>
    </lineage>
</organism>
<evidence type="ECO:0000256" key="1">
    <source>
        <dbReference type="ARBA" id="ARBA00005879"/>
    </source>
</evidence>
<comment type="similarity">
    <text evidence="1 8">Belongs to the precorrin methyltransferase family.</text>
</comment>
<dbReference type="NCBIfam" id="TIGR01469">
    <property type="entry name" value="cobA_cysG_Cterm"/>
    <property type="match status" value="1"/>
</dbReference>
<dbReference type="PANTHER" id="PTHR45790:SF3">
    <property type="entry name" value="S-ADENOSYL-L-METHIONINE-DEPENDENT UROPORPHYRINOGEN III METHYLTRANSFERASE, CHLOROPLASTIC"/>
    <property type="match status" value="1"/>
</dbReference>
<dbReference type="InterPro" id="IPR000878">
    <property type="entry name" value="4pyrrol_Mease"/>
</dbReference>
<keyword evidence="5" id="KW-0949">S-adenosyl-L-methionine</keyword>
<protein>
    <recommendedName>
        <fullName evidence="2">uroporphyrinogen-III C-methyltransferase</fullName>
        <ecNumber evidence="2">2.1.1.107</ecNumber>
    </recommendedName>
</protein>
<dbReference type="InterPro" id="IPR014777">
    <property type="entry name" value="4pyrrole_Mease_sub1"/>
</dbReference>
<evidence type="ECO:0000313" key="10">
    <source>
        <dbReference type="EMBL" id="CAH1001621.1"/>
    </source>
</evidence>
<name>A0ABN8F3S7_9BACT</name>
<dbReference type="Gene3D" id="3.30.950.10">
    <property type="entry name" value="Methyltransferase, Cobalt-precorrin-4 Transmethylase, Domain 2"/>
    <property type="match status" value="1"/>
</dbReference>
<dbReference type="EMBL" id="CAKLPZ010000003">
    <property type="protein sequence ID" value="CAH1001621.1"/>
    <property type="molecule type" value="Genomic_DNA"/>
</dbReference>
<dbReference type="PROSITE" id="PS00840">
    <property type="entry name" value="SUMT_2"/>
    <property type="match status" value="1"/>
</dbReference>